<dbReference type="EMBL" id="JAMFTH010000001">
    <property type="protein sequence ID" value="MCP8898253.1"/>
    <property type="molecule type" value="Genomic_DNA"/>
</dbReference>
<dbReference type="InterPro" id="IPR000831">
    <property type="entry name" value="Trp_repress"/>
</dbReference>
<evidence type="ECO:0000313" key="9">
    <source>
        <dbReference type="Proteomes" id="UP001139319"/>
    </source>
</evidence>
<evidence type="ECO:0000256" key="5">
    <source>
        <dbReference type="ARBA" id="ARBA00023015"/>
    </source>
</evidence>
<keyword evidence="4" id="KW-0678">Repressor</keyword>
<organism evidence="8 9">
    <name type="scientific">Gilvimarinus xylanilyticus</name>
    <dbReference type="NCBI Taxonomy" id="2944139"/>
    <lineage>
        <taxon>Bacteria</taxon>
        <taxon>Pseudomonadati</taxon>
        <taxon>Pseudomonadota</taxon>
        <taxon>Gammaproteobacteria</taxon>
        <taxon>Cellvibrionales</taxon>
        <taxon>Cellvibrionaceae</taxon>
        <taxon>Gilvimarinus</taxon>
    </lineage>
</organism>
<dbReference type="InterPro" id="IPR013335">
    <property type="entry name" value="Trp_repress_bac"/>
</dbReference>
<keyword evidence="7" id="KW-0804">Transcription</keyword>
<dbReference type="AlphaFoldDB" id="A0A9X2I0C7"/>
<evidence type="ECO:0000256" key="4">
    <source>
        <dbReference type="ARBA" id="ARBA00022491"/>
    </source>
</evidence>
<dbReference type="Gene3D" id="1.10.1270.10">
    <property type="entry name" value="TrpR-like"/>
    <property type="match status" value="1"/>
</dbReference>
<evidence type="ECO:0000256" key="6">
    <source>
        <dbReference type="ARBA" id="ARBA00023125"/>
    </source>
</evidence>
<evidence type="ECO:0000256" key="3">
    <source>
        <dbReference type="ARBA" id="ARBA00022490"/>
    </source>
</evidence>
<gene>
    <name evidence="8" type="ORF">M6D89_02940</name>
</gene>
<proteinExistence type="inferred from homology"/>
<dbReference type="Proteomes" id="UP001139319">
    <property type="component" value="Unassembled WGS sequence"/>
</dbReference>
<keyword evidence="6" id="KW-0238">DNA-binding</keyword>
<name>A0A9X2I0C7_9GAMM</name>
<keyword evidence="3" id="KW-0963">Cytoplasm</keyword>
<dbReference type="InterPro" id="IPR010921">
    <property type="entry name" value="Trp_repressor/repl_initiator"/>
</dbReference>
<dbReference type="GO" id="GO:0005737">
    <property type="term" value="C:cytoplasm"/>
    <property type="evidence" value="ECO:0007669"/>
    <property type="project" value="UniProtKB-SubCell"/>
</dbReference>
<comment type="similarity">
    <text evidence="2">Belongs to the TrpR family.</text>
</comment>
<dbReference type="Pfam" id="PF01371">
    <property type="entry name" value="Trp_repressor"/>
    <property type="match status" value="1"/>
</dbReference>
<evidence type="ECO:0000313" key="8">
    <source>
        <dbReference type="EMBL" id="MCP8898253.1"/>
    </source>
</evidence>
<comment type="caution">
    <text evidence="8">The sequence shown here is derived from an EMBL/GenBank/DDBJ whole genome shotgun (WGS) entry which is preliminary data.</text>
</comment>
<dbReference type="GO" id="GO:0003700">
    <property type="term" value="F:DNA-binding transcription factor activity"/>
    <property type="evidence" value="ECO:0007669"/>
    <property type="project" value="InterPro"/>
</dbReference>
<reference evidence="8" key="1">
    <citation type="submission" date="2022-05" db="EMBL/GenBank/DDBJ databases">
        <authorList>
            <person name="Sun H.-N."/>
        </authorList>
    </citation>
    <scope>NUCLEOTIDE SEQUENCE</scope>
    <source>
        <strain evidence="8">HB14</strain>
    </source>
</reference>
<reference evidence="8" key="2">
    <citation type="submission" date="2023-01" db="EMBL/GenBank/DDBJ databases">
        <title>Gilvimarinus xylanilyticus HB14 isolated from Caulerpa lentillifera aquaculture base in Hainan, China.</title>
        <authorList>
            <person name="Zhang Y.-J."/>
        </authorList>
    </citation>
    <scope>NUCLEOTIDE SEQUENCE</scope>
    <source>
        <strain evidence="8">HB14</strain>
    </source>
</reference>
<evidence type="ECO:0000256" key="7">
    <source>
        <dbReference type="ARBA" id="ARBA00023163"/>
    </source>
</evidence>
<dbReference type="RefSeq" id="WP_253966538.1">
    <property type="nucleotide sequence ID" value="NZ_JAMFTH010000001.1"/>
</dbReference>
<dbReference type="SUPFAM" id="SSF48295">
    <property type="entry name" value="TrpR-like"/>
    <property type="match status" value="1"/>
</dbReference>
<sequence>MNTEKQHFLDLIAYLHRADSPADLGRMLEGLLTPAELHAITQRLQITRLLKSGVSQREVAKRLGVGIATVTRGSRALQAGKFDDVE</sequence>
<dbReference type="GO" id="GO:0043565">
    <property type="term" value="F:sequence-specific DNA binding"/>
    <property type="evidence" value="ECO:0007669"/>
    <property type="project" value="InterPro"/>
</dbReference>
<comment type="subcellular location">
    <subcellularLocation>
        <location evidence="1">Cytoplasm</location>
    </subcellularLocation>
</comment>
<dbReference type="PANTHER" id="PTHR38025">
    <property type="entry name" value="TRP OPERON REPRESSOR"/>
    <property type="match status" value="1"/>
</dbReference>
<evidence type="ECO:0000256" key="2">
    <source>
        <dbReference type="ARBA" id="ARBA00007027"/>
    </source>
</evidence>
<keyword evidence="9" id="KW-1185">Reference proteome</keyword>
<evidence type="ECO:0000256" key="1">
    <source>
        <dbReference type="ARBA" id="ARBA00004496"/>
    </source>
</evidence>
<protein>
    <submittedName>
        <fullName evidence="8">Trp operon repressor</fullName>
    </submittedName>
</protein>
<dbReference type="InterPro" id="IPR038116">
    <property type="entry name" value="TrpR-like_sf"/>
</dbReference>
<dbReference type="PANTHER" id="PTHR38025:SF1">
    <property type="entry name" value="TRP OPERON REPRESSOR"/>
    <property type="match status" value="1"/>
</dbReference>
<accession>A0A9X2I0C7</accession>
<keyword evidence="5" id="KW-0805">Transcription regulation</keyword>